<keyword evidence="1" id="KW-0732">Signal</keyword>
<gene>
    <name evidence="2" type="ORF">SAMN06295970_104104</name>
</gene>
<name>A0ABY1Q2Q7_9BURK</name>
<evidence type="ECO:0000313" key="3">
    <source>
        <dbReference type="Proteomes" id="UP001158049"/>
    </source>
</evidence>
<feature type="signal peptide" evidence="1">
    <location>
        <begin position="1"/>
        <end position="20"/>
    </location>
</feature>
<dbReference type="EMBL" id="FXUL01000004">
    <property type="protein sequence ID" value="SMP54962.1"/>
    <property type="molecule type" value="Genomic_DNA"/>
</dbReference>
<evidence type="ECO:0000313" key="2">
    <source>
        <dbReference type="EMBL" id="SMP54962.1"/>
    </source>
</evidence>
<sequence>MKRIIGVFAVLLALSPLAQAQERSVREEMRHDRHVVARDARAAGHKIAHPLRGKVRCRDGLIRTSRPGACARHNGIARRY</sequence>
<reference evidence="2 3" key="1">
    <citation type="submission" date="2017-05" db="EMBL/GenBank/DDBJ databases">
        <authorList>
            <person name="Varghese N."/>
            <person name="Submissions S."/>
        </authorList>
    </citation>
    <scope>NUCLEOTIDE SEQUENCE [LARGE SCALE GENOMIC DNA]</scope>
    <source>
        <strain evidence="2 3">DSM 26001</strain>
    </source>
</reference>
<dbReference type="RefSeq" id="WP_283441672.1">
    <property type="nucleotide sequence ID" value="NZ_FXUL01000004.1"/>
</dbReference>
<proteinExistence type="predicted"/>
<comment type="caution">
    <text evidence="2">The sequence shown here is derived from an EMBL/GenBank/DDBJ whole genome shotgun (WGS) entry which is preliminary data.</text>
</comment>
<organism evidence="2 3">
    <name type="scientific">Noviherbaspirillum suwonense</name>
    <dbReference type="NCBI Taxonomy" id="1224511"/>
    <lineage>
        <taxon>Bacteria</taxon>
        <taxon>Pseudomonadati</taxon>
        <taxon>Pseudomonadota</taxon>
        <taxon>Betaproteobacteria</taxon>
        <taxon>Burkholderiales</taxon>
        <taxon>Oxalobacteraceae</taxon>
        <taxon>Noviherbaspirillum</taxon>
    </lineage>
</organism>
<protein>
    <submittedName>
        <fullName evidence="2">Uncharacterized protein</fullName>
    </submittedName>
</protein>
<accession>A0ABY1Q2Q7</accession>
<feature type="chain" id="PRO_5045070188" evidence="1">
    <location>
        <begin position="21"/>
        <end position="80"/>
    </location>
</feature>
<evidence type="ECO:0000256" key="1">
    <source>
        <dbReference type="SAM" id="SignalP"/>
    </source>
</evidence>
<keyword evidence="3" id="KW-1185">Reference proteome</keyword>
<dbReference type="Proteomes" id="UP001158049">
    <property type="component" value="Unassembled WGS sequence"/>
</dbReference>